<feature type="DNA-binding region" description="Fork-head" evidence="5">
    <location>
        <begin position="311"/>
        <end position="421"/>
    </location>
</feature>
<keyword evidence="2 5" id="KW-0238">DNA-binding</keyword>
<accession>A0A194W3Z3</accession>
<dbReference type="SUPFAM" id="SSF46785">
    <property type="entry name" value="Winged helix' DNA-binding domain"/>
    <property type="match status" value="1"/>
</dbReference>
<feature type="compositionally biased region" description="Basic residues" evidence="6">
    <location>
        <begin position="468"/>
        <end position="482"/>
    </location>
</feature>
<evidence type="ECO:0000259" key="7">
    <source>
        <dbReference type="PROSITE" id="PS50039"/>
    </source>
</evidence>
<reference evidence="8" key="1">
    <citation type="submission" date="2014-12" db="EMBL/GenBank/DDBJ databases">
        <title>Genome Sequence of Valsa Canker Pathogens Uncovers a Specific Adaption of Colonization on Woody Bark.</title>
        <authorList>
            <person name="Yin Z."/>
            <person name="Liu H."/>
            <person name="Gao X."/>
            <person name="Li Z."/>
            <person name="Song N."/>
            <person name="Ke X."/>
            <person name="Dai Q."/>
            <person name="Wu Y."/>
            <person name="Sun Y."/>
            <person name="Xu J.-R."/>
            <person name="Kang Z.K."/>
            <person name="Wang L."/>
            <person name="Huang L."/>
        </authorList>
    </citation>
    <scope>NUCLEOTIDE SEQUENCE [LARGE SCALE GENOMIC DNA]</scope>
    <source>
        <strain evidence="8">03-8</strain>
    </source>
</reference>
<feature type="region of interest" description="Disordered" evidence="6">
    <location>
        <begin position="26"/>
        <end position="49"/>
    </location>
</feature>
<protein>
    <submittedName>
        <fullName evidence="8">Forkhead box protein J3</fullName>
    </submittedName>
</protein>
<feature type="region of interest" description="Disordered" evidence="6">
    <location>
        <begin position="570"/>
        <end position="605"/>
    </location>
</feature>
<feature type="region of interest" description="Disordered" evidence="6">
    <location>
        <begin position="69"/>
        <end position="106"/>
    </location>
</feature>
<sequence>MAAHDTDKSDDFPVIVSPDSGSAVYLPSSNSHLKQPYSPCTTQSHSPDITDYSPGVIAGYYSPKNASREIVETSAPATLPSSSQIQGERPDGSQHDGVSQEALGDQCQQQQYCHEDLQQRMQGLWSSHPTEFDNYDDCNLQREASDPAAPGILTPQPSTVQNRNDQPSVWGLESASHNLSESDQHRLYCPSRLGLYSPAESTQPSSTSYSAVMGDLDRSHQSSGSNYSGYPPATGTYQYPDPASADSLPTTSMSPCSTTLTGVPMAMGRENKVLISDPNIDLDAGMDYDASLYDTEDVLGSRSSVETSGGKSEEPYAQLIYRAFKSRQNSSMTLQEIYQWFRENTDKAKNGGKGWQNSIRHNLSMNGAFTKRSSKQTGLNSDGSVSLEASSADGRKSTEWFLEPQFYDGVESTTRYRKGNNRGAGRTSRGSRQADGTAHSLSRVAAGRKGGYQAAQNRKKVKAEQYHHAARQHQGRHHHHSNLQRQAVTHQYYPGDFYSEYTSHNPHQPSPLSNPMPSSSYQTGFGVPAVRASLVPSEDQYHNTQNRHLGASNYFHSEDLVNGHVKRSRTLQSDNDHITEPTTPPGSALDSPMEDLSLSGSSGNKQLLPQAYVPEMMASHAEFGSTYQPMASATGYHQQGYSLADAVVYEPPSGHQSPLFTDRLAAEDAALFAANAGWDGSGPYYG</sequence>
<comment type="subcellular location">
    <subcellularLocation>
        <location evidence="5">Nucleus</location>
    </subcellularLocation>
</comment>
<organism evidence="8 9">
    <name type="scientific">Cytospora mali</name>
    <name type="common">Apple Valsa canker fungus</name>
    <name type="synonym">Valsa mali</name>
    <dbReference type="NCBI Taxonomy" id="578113"/>
    <lineage>
        <taxon>Eukaryota</taxon>
        <taxon>Fungi</taxon>
        <taxon>Dikarya</taxon>
        <taxon>Ascomycota</taxon>
        <taxon>Pezizomycotina</taxon>
        <taxon>Sordariomycetes</taxon>
        <taxon>Sordariomycetidae</taxon>
        <taxon>Diaporthales</taxon>
        <taxon>Cytosporaceae</taxon>
        <taxon>Cytospora</taxon>
    </lineage>
</organism>
<evidence type="ECO:0000313" key="8">
    <source>
        <dbReference type="EMBL" id="KUI70987.1"/>
    </source>
</evidence>
<dbReference type="InterPro" id="IPR030456">
    <property type="entry name" value="TF_fork_head_CS_2"/>
</dbReference>
<feature type="compositionally biased region" description="Polar residues" evidence="6">
    <location>
        <begin position="375"/>
        <end position="389"/>
    </location>
</feature>
<evidence type="ECO:0000256" key="1">
    <source>
        <dbReference type="ARBA" id="ARBA00023015"/>
    </source>
</evidence>
<feature type="region of interest" description="Disordered" evidence="6">
    <location>
        <begin position="216"/>
        <end position="253"/>
    </location>
</feature>
<evidence type="ECO:0000256" key="4">
    <source>
        <dbReference type="ARBA" id="ARBA00023242"/>
    </source>
</evidence>
<dbReference type="PANTHER" id="PTHR46078">
    <property type="entry name" value="FORKHEAD BOX PROTEIN J2 FAMILY MEMBER"/>
    <property type="match status" value="1"/>
</dbReference>
<feature type="domain" description="Fork-head" evidence="7">
    <location>
        <begin position="311"/>
        <end position="421"/>
    </location>
</feature>
<feature type="region of interest" description="Disordered" evidence="6">
    <location>
        <begin position="372"/>
        <end position="394"/>
    </location>
</feature>
<evidence type="ECO:0000256" key="6">
    <source>
        <dbReference type="SAM" id="MobiDB-lite"/>
    </source>
</evidence>
<dbReference type="InterPro" id="IPR001766">
    <property type="entry name" value="Fork_head_dom"/>
</dbReference>
<dbReference type="AlphaFoldDB" id="A0A194W3Z3"/>
<dbReference type="PROSITE" id="PS50039">
    <property type="entry name" value="FORK_HEAD_3"/>
    <property type="match status" value="1"/>
</dbReference>
<proteinExistence type="predicted"/>
<dbReference type="GO" id="GO:0005634">
    <property type="term" value="C:nucleus"/>
    <property type="evidence" value="ECO:0007669"/>
    <property type="project" value="UniProtKB-SubCell"/>
</dbReference>
<dbReference type="Proteomes" id="UP000078559">
    <property type="component" value="Chromosome 6"/>
</dbReference>
<dbReference type="PANTHER" id="PTHR46078:SF2">
    <property type="entry name" value="FORK-HEAD DOMAIN-CONTAINING PROTEIN"/>
    <property type="match status" value="1"/>
</dbReference>
<feature type="region of interest" description="Disordered" evidence="6">
    <location>
        <begin position="1"/>
        <end position="20"/>
    </location>
</feature>
<dbReference type="GO" id="GO:0000981">
    <property type="term" value="F:DNA-binding transcription factor activity, RNA polymerase II-specific"/>
    <property type="evidence" value="ECO:0007669"/>
    <property type="project" value="TreeGrafter"/>
</dbReference>
<dbReference type="PROSITE" id="PS00658">
    <property type="entry name" value="FORK_HEAD_2"/>
    <property type="match status" value="1"/>
</dbReference>
<dbReference type="InterPro" id="IPR036388">
    <property type="entry name" value="WH-like_DNA-bd_sf"/>
</dbReference>
<gene>
    <name evidence="8" type="ORF">VM1G_05728</name>
</gene>
<dbReference type="Gene3D" id="1.10.10.10">
    <property type="entry name" value="Winged helix-like DNA-binding domain superfamily/Winged helix DNA-binding domain"/>
    <property type="match status" value="1"/>
</dbReference>
<dbReference type="SMR" id="A0A194W3Z3"/>
<feature type="compositionally biased region" description="Polar residues" evidence="6">
    <location>
        <begin position="75"/>
        <end position="86"/>
    </location>
</feature>
<keyword evidence="4 5" id="KW-0539">Nucleus</keyword>
<dbReference type="Pfam" id="PF00250">
    <property type="entry name" value="Forkhead"/>
    <property type="match status" value="1"/>
</dbReference>
<dbReference type="OrthoDB" id="5954824at2759"/>
<feature type="compositionally biased region" description="Polar residues" evidence="6">
    <location>
        <begin position="27"/>
        <end position="47"/>
    </location>
</feature>
<dbReference type="EMBL" id="CM003103">
    <property type="protein sequence ID" value="KUI70987.1"/>
    <property type="molecule type" value="Genomic_DNA"/>
</dbReference>
<dbReference type="GO" id="GO:0000978">
    <property type="term" value="F:RNA polymerase II cis-regulatory region sequence-specific DNA binding"/>
    <property type="evidence" value="ECO:0007669"/>
    <property type="project" value="TreeGrafter"/>
</dbReference>
<feature type="compositionally biased region" description="Polar residues" evidence="6">
    <location>
        <begin position="155"/>
        <end position="167"/>
    </location>
</feature>
<evidence type="ECO:0000256" key="5">
    <source>
        <dbReference type="PROSITE-ProRule" id="PRU00089"/>
    </source>
</evidence>
<dbReference type="InterPro" id="IPR036390">
    <property type="entry name" value="WH_DNA-bd_sf"/>
</dbReference>
<evidence type="ECO:0000313" key="9">
    <source>
        <dbReference type="Proteomes" id="UP000078559"/>
    </source>
</evidence>
<name>A0A194W3Z3_CYTMA</name>
<evidence type="ECO:0000256" key="3">
    <source>
        <dbReference type="ARBA" id="ARBA00023163"/>
    </source>
</evidence>
<keyword evidence="3" id="KW-0804">Transcription</keyword>
<keyword evidence="9" id="KW-1185">Reference proteome</keyword>
<dbReference type="SMART" id="SM00339">
    <property type="entry name" value="FH"/>
    <property type="match status" value="1"/>
</dbReference>
<feature type="region of interest" description="Disordered" evidence="6">
    <location>
        <begin position="496"/>
        <end position="524"/>
    </location>
</feature>
<feature type="region of interest" description="Disordered" evidence="6">
    <location>
        <begin position="141"/>
        <end position="170"/>
    </location>
</feature>
<evidence type="ECO:0000256" key="2">
    <source>
        <dbReference type="ARBA" id="ARBA00023125"/>
    </source>
</evidence>
<keyword evidence="1" id="KW-0805">Transcription regulation</keyword>
<feature type="region of interest" description="Disordered" evidence="6">
    <location>
        <begin position="412"/>
        <end position="484"/>
    </location>
</feature>
<dbReference type="InterPro" id="IPR045912">
    <property type="entry name" value="FOXJ2/3-like"/>
</dbReference>
<feature type="compositionally biased region" description="Basic and acidic residues" evidence="6">
    <location>
        <begin position="1"/>
        <end position="11"/>
    </location>
</feature>